<dbReference type="PRINTS" id="PR00455">
    <property type="entry name" value="HTHTETR"/>
</dbReference>
<evidence type="ECO:0000313" key="7">
    <source>
        <dbReference type="Proteomes" id="UP000233766"/>
    </source>
</evidence>
<dbReference type="SUPFAM" id="SSF46689">
    <property type="entry name" value="Homeodomain-like"/>
    <property type="match status" value="1"/>
</dbReference>
<keyword evidence="7" id="KW-1185">Reference proteome</keyword>
<dbReference type="PANTHER" id="PTHR30055:SF234">
    <property type="entry name" value="HTH-TYPE TRANSCRIPTIONAL REGULATOR BETI"/>
    <property type="match status" value="1"/>
</dbReference>
<feature type="DNA-binding region" description="H-T-H motif" evidence="4">
    <location>
        <begin position="34"/>
        <end position="53"/>
    </location>
</feature>
<dbReference type="Pfam" id="PF00440">
    <property type="entry name" value="TetR_N"/>
    <property type="match status" value="1"/>
</dbReference>
<dbReference type="EMBL" id="PJMW01000002">
    <property type="protein sequence ID" value="PKV80952.1"/>
    <property type="molecule type" value="Genomic_DNA"/>
</dbReference>
<accession>A0A2N3VH48</accession>
<dbReference type="AlphaFoldDB" id="A0A2N3VH48"/>
<keyword evidence="3" id="KW-0804">Transcription</keyword>
<name>A0A2N3VH48_9NOCA</name>
<sequence>MWSETIDEHRRAVRDSILETAARLAIEHGVPSVTMSQIAEHAGIGRATLYKYFPDVGTILGAWHEQQVGNHLGQLVAAGAAESDASQRLDILLSTYARMLRESRRHHDTDLGALVHHGGSHVVHAEQKLRELMTDSIGAAAAIGAVRADLPAAELASYCLHALDAAVSLSSEEAVHRLLGIIRAGLDPA</sequence>
<dbReference type="GO" id="GO:0000976">
    <property type="term" value="F:transcription cis-regulatory region binding"/>
    <property type="evidence" value="ECO:0007669"/>
    <property type="project" value="TreeGrafter"/>
</dbReference>
<dbReference type="Proteomes" id="UP000233766">
    <property type="component" value="Unassembled WGS sequence"/>
</dbReference>
<evidence type="ECO:0000313" key="6">
    <source>
        <dbReference type="EMBL" id="PKV80952.1"/>
    </source>
</evidence>
<gene>
    <name evidence="6" type="ORF">ATK86_5392</name>
</gene>
<dbReference type="PANTHER" id="PTHR30055">
    <property type="entry name" value="HTH-TYPE TRANSCRIPTIONAL REGULATOR RUTR"/>
    <property type="match status" value="1"/>
</dbReference>
<protein>
    <submittedName>
        <fullName evidence="6">TetR family transcriptional regulator</fullName>
    </submittedName>
</protein>
<evidence type="ECO:0000256" key="3">
    <source>
        <dbReference type="ARBA" id="ARBA00023163"/>
    </source>
</evidence>
<dbReference type="InterPro" id="IPR001647">
    <property type="entry name" value="HTH_TetR"/>
</dbReference>
<comment type="caution">
    <text evidence="6">The sequence shown here is derived from an EMBL/GenBank/DDBJ whole genome shotgun (WGS) entry which is preliminary data.</text>
</comment>
<dbReference type="InterPro" id="IPR050109">
    <property type="entry name" value="HTH-type_TetR-like_transc_reg"/>
</dbReference>
<organism evidence="6 7">
    <name type="scientific">Nocardia fluminea</name>
    <dbReference type="NCBI Taxonomy" id="134984"/>
    <lineage>
        <taxon>Bacteria</taxon>
        <taxon>Bacillati</taxon>
        <taxon>Actinomycetota</taxon>
        <taxon>Actinomycetes</taxon>
        <taxon>Mycobacteriales</taxon>
        <taxon>Nocardiaceae</taxon>
        <taxon>Nocardia</taxon>
    </lineage>
</organism>
<feature type="domain" description="HTH tetR-type" evidence="5">
    <location>
        <begin position="11"/>
        <end position="71"/>
    </location>
</feature>
<evidence type="ECO:0000256" key="1">
    <source>
        <dbReference type="ARBA" id="ARBA00023015"/>
    </source>
</evidence>
<proteinExistence type="predicted"/>
<keyword evidence="2 4" id="KW-0238">DNA-binding</keyword>
<keyword evidence="1" id="KW-0805">Transcription regulation</keyword>
<dbReference type="PROSITE" id="PS50977">
    <property type="entry name" value="HTH_TETR_2"/>
    <property type="match status" value="1"/>
</dbReference>
<dbReference type="GO" id="GO:0003700">
    <property type="term" value="F:DNA-binding transcription factor activity"/>
    <property type="evidence" value="ECO:0007669"/>
    <property type="project" value="TreeGrafter"/>
</dbReference>
<reference evidence="6 7" key="1">
    <citation type="submission" date="2017-12" db="EMBL/GenBank/DDBJ databases">
        <title>Sequencing the genomes of 1000 Actinobacteria strains.</title>
        <authorList>
            <person name="Klenk H.-P."/>
        </authorList>
    </citation>
    <scope>NUCLEOTIDE SEQUENCE [LARGE SCALE GENOMIC DNA]</scope>
    <source>
        <strain evidence="6 7">DSM 44489</strain>
    </source>
</reference>
<evidence type="ECO:0000259" key="5">
    <source>
        <dbReference type="PROSITE" id="PS50977"/>
    </source>
</evidence>
<evidence type="ECO:0000256" key="4">
    <source>
        <dbReference type="PROSITE-ProRule" id="PRU00335"/>
    </source>
</evidence>
<dbReference type="Gene3D" id="1.10.357.10">
    <property type="entry name" value="Tetracycline Repressor, domain 2"/>
    <property type="match status" value="1"/>
</dbReference>
<dbReference type="InterPro" id="IPR009057">
    <property type="entry name" value="Homeodomain-like_sf"/>
</dbReference>
<evidence type="ECO:0000256" key="2">
    <source>
        <dbReference type="ARBA" id="ARBA00023125"/>
    </source>
</evidence>